<evidence type="ECO:0000256" key="12">
    <source>
        <dbReference type="ARBA" id="ARBA00023069"/>
    </source>
</evidence>
<evidence type="ECO:0000256" key="2">
    <source>
        <dbReference type="ARBA" id="ARBA00004230"/>
    </source>
</evidence>
<reference evidence="20" key="3">
    <citation type="submission" date="2025-09" db="UniProtKB">
        <authorList>
            <consortium name="Ensembl"/>
        </authorList>
    </citation>
    <scope>IDENTIFICATION</scope>
</reference>
<feature type="compositionally biased region" description="Basic and acidic residues" evidence="19">
    <location>
        <begin position="734"/>
        <end position="751"/>
    </location>
</feature>
<evidence type="ECO:0000256" key="5">
    <source>
        <dbReference type="ARBA" id="ARBA00022473"/>
    </source>
</evidence>
<dbReference type="RefSeq" id="XP_028318589.1">
    <property type="nucleotide sequence ID" value="XM_028462788.1"/>
</dbReference>
<evidence type="ECO:0000313" key="20">
    <source>
        <dbReference type="Ensembl" id="ENSGWIP00000027868.1"/>
    </source>
</evidence>
<organism evidence="20 21">
    <name type="scientific">Gouania willdenowi</name>
    <name type="common">Blunt-snouted clingfish</name>
    <name type="synonym">Lepadogaster willdenowi</name>
    <dbReference type="NCBI Taxonomy" id="441366"/>
    <lineage>
        <taxon>Eukaryota</taxon>
        <taxon>Metazoa</taxon>
        <taxon>Chordata</taxon>
        <taxon>Craniata</taxon>
        <taxon>Vertebrata</taxon>
        <taxon>Euteleostomi</taxon>
        <taxon>Actinopterygii</taxon>
        <taxon>Neopterygii</taxon>
        <taxon>Teleostei</taxon>
        <taxon>Neoteleostei</taxon>
        <taxon>Acanthomorphata</taxon>
        <taxon>Ovalentaria</taxon>
        <taxon>Blenniimorphae</taxon>
        <taxon>Blenniiformes</taxon>
        <taxon>Gobiesocoidei</taxon>
        <taxon>Gobiesocidae</taxon>
        <taxon>Gobiesocinae</taxon>
        <taxon>Gouania</taxon>
    </lineage>
</organism>
<dbReference type="CTD" id="792921"/>
<evidence type="ECO:0000256" key="17">
    <source>
        <dbReference type="ARBA" id="ARBA00043200"/>
    </source>
</evidence>
<name>A0A8C5GBL0_GOUWI</name>
<dbReference type="GO" id="GO:0000922">
    <property type="term" value="C:spindle pole"/>
    <property type="evidence" value="ECO:0007669"/>
    <property type="project" value="UniProtKB-SubCell"/>
</dbReference>
<evidence type="ECO:0000256" key="4">
    <source>
        <dbReference type="ARBA" id="ARBA00009316"/>
    </source>
</evidence>
<evidence type="ECO:0000256" key="13">
    <source>
        <dbReference type="ARBA" id="ARBA00023212"/>
    </source>
</evidence>
<dbReference type="GO" id="GO:0005874">
    <property type="term" value="C:microtubule"/>
    <property type="evidence" value="ECO:0007669"/>
    <property type="project" value="UniProtKB-KW"/>
</dbReference>
<feature type="region of interest" description="Disordered" evidence="19">
    <location>
        <begin position="687"/>
        <end position="706"/>
    </location>
</feature>
<accession>A0A8C5GBL0</accession>
<comment type="subcellular location">
    <subcellularLocation>
        <location evidence="2">Cell projection</location>
        <location evidence="2">Cilium</location>
        <location evidence="2">Flagellum</location>
    </subcellularLocation>
    <subcellularLocation>
        <location evidence="1">Cytoplasm</location>
        <location evidence="1">Cytoskeleton</location>
        <location evidence="1">Microtubule organizing center</location>
        <location evidence="1">Centrosome</location>
        <location evidence="1">Centriole</location>
    </subcellularLocation>
    <subcellularLocation>
        <location evidence="3">Cytoplasm</location>
        <location evidence="3">Cytoskeleton</location>
        <location evidence="3">Spindle pole</location>
    </subcellularLocation>
</comment>
<dbReference type="GO" id="GO:1902017">
    <property type="term" value="P:regulation of cilium assembly"/>
    <property type="evidence" value="ECO:0007669"/>
    <property type="project" value="TreeGrafter"/>
</dbReference>
<evidence type="ECO:0000256" key="7">
    <source>
        <dbReference type="ARBA" id="ARBA00022701"/>
    </source>
</evidence>
<evidence type="ECO:0000256" key="8">
    <source>
        <dbReference type="ARBA" id="ARBA00022782"/>
    </source>
</evidence>
<dbReference type="PANTHER" id="PTHR23162">
    <property type="entry name" value="OUTER DENSE FIBER OF SPERM TAILS 2"/>
    <property type="match status" value="1"/>
</dbReference>
<keyword evidence="12" id="KW-0969">Cilium</keyword>
<dbReference type="GO" id="GO:0030154">
    <property type="term" value="P:cell differentiation"/>
    <property type="evidence" value="ECO:0007669"/>
    <property type="project" value="UniProtKB-KW"/>
</dbReference>
<dbReference type="Ensembl" id="ENSGWIT00000030400.1">
    <property type="protein sequence ID" value="ENSGWIP00000027868.1"/>
    <property type="gene ID" value="ENSGWIG00000014566.1"/>
</dbReference>
<keyword evidence="14" id="KW-0966">Cell projection</keyword>
<evidence type="ECO:0000256" key="6">
    <source>
        <dbReference type="ARBA" id="ARBA00022490"/>
    </source>
</evidence>
<feature type="coiled-coil region" evidence="18">
    <location>
        <begin position="234"/>
        <end position="521"/>
    </location>
</feature>
<evidence type="ECO:0000256" key="19">
    <source>
        <dbReference type="SAM" id="MobiDB-lite"/>
    </source>
</evidence>
<keyword evidence="7" id="KW-0493">Microtubule</keyword>
<keyword evidence="8" id="KW-0221">Differentiation</keyword>
<keyword evidence="9" id="KW-0282">Flagellum</keyword>
<keyword evidence="11 18" id="KW-0175">Coiled coil</keyword>
<gene>
    <name evidence="20" type="primary">odf2a</name>
</gene>
<keyword evidence="5" id="KW-0217">Developmental protein</keyword>
<evidence type="ECO:0000256" key="11">
    <source>
        <dbReference type="ARBA" id="ARBA00023054"/>
    </source>
</evidence>
<evidence type="ECO:0000256" key="9">
    <source>
        <dbReference type="ARBA" id="ARBA00022846"/>
    </source>
</evidence>
<dbReference type="GO" id="GO:0005814">
    <property type="term" value="C:centriole"/>
    <property type="evidence" value="ECO:0007669"/>
    <property type="project" value="UniProtKB-SubCell"/>
</dbReference>
<proteinExistence type="inferred from homology"/>
<evidence type="ECO:0000256" key="14">
    <source>
        <dbReference type="ARBA" id="ARBA00023273"/>
    </source>
</evidence>
<evidence type="ECO:0000256" key="16">
    <source>
        <dbReference type="ARBA" id="ARBA00041830"/>
    </source>
</evidence>
<dbReference type="Proteomes" id="UP000694680">
    <property type="component" value="Chromosome 12"/>
</dbReference>
<evidence type="ECO:0000256" key="18">
    <source>
        <dbReference type="SAM" id="Coils"/>
    </source>
</evidence>
<feature type="region of interest" description="Disordered" evidence="19">
    <location>
        <begin position="1"/>
        <end position="59"/>
    </location>
</feature>
<dbReference type="GO" id="GO:0031514">
    <property type="term" value="C:motile cilium"/>
    <property type="evidence" value="ECO:0007669"/>
    <property type="project" value="UniProtKB-SubCell"/>
</dbReference>
<keyword evidence="6" id="KW-0963">Cytoplasm</keyword>
<evidence type="ECO:0000256" key="3">
    <source>
        <dbReference type="ARBA" id="ARBA00004647"/>
    </source>
</evidence>
<dbReference type="GO" id="GO:0005813">
    <property type="term" value="C:centrosome"/>
    <property type="evidence" value="ECO:0007669"/>
    <property type="project" value="TreeGrafter"/>
</dbReference>
<dbReference type="AlphaFoldDB" id="A0A8C5GBL0"/>
<reference evidence="20" key="1">
    <citation type="submission" date="2020-06" db="EMBL/GenBank/DDBJ databases">
        <authorList>
            <consortium name="Wellcome Sanger Institute Data Sharing"/>
        </authorList>
    </citation>
    <scope>NUCLEOTIDE SEQUENCE [LARGE SCALE GENOMIC DNA]</scope>
</reference>
<reference evidence="20" key="2">
    <citation type="submission" date="2025-08" db="UniProtKB">
        <authorList>
            <consortium name="Ensembl"/>
        </authorList>
    </citation>
    <scope>IDENTIFICATION</scope>
</reference>
<keyword evidence="13" id="KW-0206">Cytoskeleton</keyword>
<feature type="compositionally biased region" description="Basic and acidic residues" evidence="19">
    <location>
        <begin position="696"/>
        <end position="706"/>
    </location>
</feature>
<dbReference type="OrthoDB" id="413404at2759"/>
<evidence type="ECO:0000256" key="1">
    <source>
        <dbReference type="ARBA" id="ARBA00004114"/>
    </source>
</evidence>
<dbReference type="InterPro" id="IPR026099">
    <property type="entry name" value="Odf2-rel"/>
</dbReference>
<keyword evidence="10" id="KW-0744">Spermatogenesis</keyword>
<feature type="coiled-coil region" evidence="18">
    <location>
        <begin position="97"/>
        <end position="181"/>
    </location>
</feature>
<evidence type="ECO:0000256" key="10">
    <source>
        <dbReference type="ARBA" id="ARBA00022871"/>
    </source>
</evidence>
<dbReference type="GeneID" id="114473273"/>
<evidence type="ECO:0000256" key="15">
    <source>
        <dbReference type="ARBA" id="ARBA00040458"/>
    </source>
</evidence>
<dbReference type="GO" id="GO:0007283">
    <property type="term" value="P:spermatogenesis"/>
    <property type="evidence" value="ECO:0007669"/>
    <property type="project" value="UniProtKB-KW"/>
</dbReference>
<evidence type="ECO:0000313" key="21">
    <source>
        <dbReference type="Proteomes" id="UP000694680"/>
    </source>
</evidence>
<sequence length="791" mass="91035">MKTSPSPVHVHINDATPVHVHVKSGKRSPQGKSIRPSAKVKTRVPWIPPGKNSTREQSLKWEGPTHRLQICPPRAPASEPEFSQPELRLADLVSEDEESLNGRISQYERKVDGLQTEVGALKIEVEQRKQQLLDIRSEQMSVSRQVMVEQEEKLAHVTKELQQSEQENLHLRQSMEKMMEQADSRRNDDALLRKLKQVEVDGEEAAKQVSTLRDFLSKMMTVSVSQPEVLACHKELLLQKLETFEKTNRALRQLLREKGDSQMESGQEREDIRRRLADTEAENVRLQVKLQEKDREATQLGELLEAEKDKAMTSSNKSVSLETIRAHLQGQLRSREAENSRLSVQIKNLERAAAQHKAEMEILRQQLSSDREALKRATRTQKRRAERSEDAAALLSVRLQETEKQAAEAVTAAETWESRHAQTAQEKKKLEAELLLLTRRVEELKERLHSTEERSRAEREELLDELHKVTSESSTAKMKNHSLQAAVSAAEEKLSVSQAELQQIKANVTQYESLLDRYKTQFLKTRAEADESCAWLGEAERGAATVRRQRQQEVDQARQQLQLLQELPEALRRSQIQLQEAQEKERCQERLSADMRSSLTELTRKVESQSSHMELSRQKNKLLMEENLQLKQQVETLERKLQESCAQSNELLALITKREEMIRSHELRLEEKSTECSVLSRKLQEAQSDAHQQITESRERATARERSTMDKILDLETKLSQVTSEVNQLRRSKKEAERRYQSRLQDVKDQLEQSDSTNRSLQNYVQFLKTSYADVFTDVALSTALRAPSPL</sequence>
<protein>
    <recommendedName>
        <fullName evidence="15">Outer dense fiber protein 2</fullName>
    </recommendedName>
    <alternativeName>
        <fullName evidence="16">Cenexin</fullName>
    </alternativeName>
    <alternativeName>
        <fullName evidence="17">Outer dense fiber of sperm tails protein 2</fullName>
    </alternativeName>
</protein>
<feature type="region of interest" description="Disordered" evidence="19">
    <location>
        <begin position="726"/>
        <end position="755"/>
    </location>
</feature>
<keyword evidence="21" id="KW-1185">Reference proteome</keyword>
<comment type="similarity">
    <text evidence="4">Belongs to the ODF2 family.</text>
</comment>
<dbReference type="PANTHER" id="PTHR23162:SF8">
    <property type="entry name" value="OUTER DENSE FIBER PROTEIN 2"/>
    <property type="match status" value="1"/>
</dbReference>